<proteinExistence type="predicted"/>
<dbReference type="AlphaFoldDB" id="X6N6J4"/>
<sequence length="197" mass="22191">MYPQTVDTKVSMDMDDSLTSCLKLGEGLGLNTVYNTMENVCGTPYNENRQSSVNFKTPSPGLLTASRMNTLTSSTVHDSSMYTSHDHGSRFGVPLALQSALEDSPSRSTVSPVFHRLDMLASLPPWRTSLRNGTSLNVDEEASDMWKDKLPIGDTFDSHGWQCDLLFKSNQTRKQNVKRSVQYTFVFERFILLFYLI</sequence>
<dbReference type="EMBL" id="ASPP01011503">
    <property type="protein sequence ID" value="ETO21568.1"/>
    <property type="molecule type" value="Genomic_DNA"/>
</dbReference>
<reference evidence="1 2" key="1">
    <citation type="journal article" date="2013" name="Curr. Biol.">
        <title>The Genome of the Foraminiferan Reticulomyxa filosa.</title>
        <authorList>
            <person name="Glockner G."/>
            <person name="Hulsmann N."/>
            <person name="Schleicher M."/>
            <person name="Noegel A.A."/>
            <person name="Eichinger L."/>
            <person name="Gallinger C."/>
            <person name="Pawlowski J."/>
            <person name="Sierra R."/>
            <person name="Euteneuer U."/>
            <person name="Pillet L."/>
            <person name="Moustafa A."/>
            <person name="Platzer M."/>
            <person name="Groth M."/>
            <person name="Szafranski K."/>
            <person name="Schliwa M."/>
        </authorList>
    </citation>
    <scope>NUCLEOTIDE SEQUENCE [LARGE SCALE GENOMIC DNA]</scope>
</reference>
<evidence type="ECO:0000313" key="2">
    <source>
        <dbReference type="Proteomes" id="UP000023152"/>
    </source>
</evidence>
<name>X6N6J4_RETFI</name>
<evidence type="ECO:0000313" key="1">
    <source>
        <dbReference type="EMBL" id="ETO21568.1"/>
    </source>
</evidence>
<dbReference type="Proteomes" id="UP000023152">
    <property type="component" value="Unassembled WGS sequence"/>
</dbReference>
<accession>X6N6J4</accession>
<gene>
    <name evidence="1" type="ORF">RFI_15635</name>
</gene>
<protein>
    <submittedName>
        <fullName evidence="1">Uncharacterized protein</fullName>
    </submittedName>
</protein>
<organism evidence="1 2">
    <name type="scientific">Reticulomyxa filosa</name>
    <dbReference type="NCBI Taxonomy" id="46433"/>
    <lineage>
        <taxon>Eukaryota</taxon>
        <taxon>Sar</taxon>
        <taxon>Rhizaria</taxon>
        <taxon>Retaria</taxon>
        <taxon>Foraminifera</taxon>
        <taxon>Monothalamids</taxon>
        <taxon>Reticulomyxidae</taxon>
        <taxon>Reticulomyxa</taxon>
    </lineage>
</organism>
<comment type="caution">
    <text evidence="1">The sequence shown here is derived from an EMBL/GenBank/DDBJ whole genome shotgun (WGS) entry which is preliminary data.</text>
</comment>
<keyword evidence="2" id="KW-1185">Reference proteome</keyword>